<evidence type="ECO:0000313" key="2">
    <source>
        <dbReference type="Proteomes" id="UP001257659"/>
    </source>
</evidence>
<keyword evidence="2" id="KW-1185">Reference proteome</keyword>
<evidence type="ECO:0000313" key="1">
    <source>
        <dbReference type="EMBL" id="MDR6301292.1"/>
    </source>
</evidence>
<gene>
    <name evidence="1" type="ORF">GGR31_001943</name>
</gene>
<proteinExistence type="predicted"/>
<name>A0ABU1K9W1_9FLAO</name>
<accession>A0ABU1K9W1</accession>
<comment type="caution">
    <text evidence="1">The sequence shown here is derived from an EMBL/GenBank/DDBJ whole genome shotgun (WGS) entry which is preliminary data.</text>
</comment>
<organism evidence="1 2">
    <name type="scientific">Mesonia maritima</name>
    <dbReference type="NCBI Taxonomy" id="1793873"/>
    <lineage>
        <taxon>Bacteria</taxon>
        <taxon>Pseudomonadati</taxon>
        <taxon>Bacteroidota</taxon>
        <taxon>Flavobacteriia</taxon>
        <taxon>Flavobacteriales</taxon>
        <taxon>Flavobacteriaceae</taxon>
        <taxon>Mesonia</taxon>
    </lineage>
</organism>
<dbReference type="Proteomes" id="UP001257659">
    <property type="component" value="Unassembled WGS sequence"/>
</dbReference>
<sequence>MGNSLFFYTNGGFDFTLISKGGTELSYSYGDEFLKEERQVFVLYENTSGFFIYPSLRIGPGLYIISEKVLYQIGFVYKKSLVPYLKGEYQFGNLEESKPTRGNFKMTGDFLGLGVTIFLKKKIN</sequence>
<reference evidence="1 2" key="1">
    <citation type="submission" date="2023-07" db="EMBL/GenBank/DDBJ databases">
        <title>Genomic Encyclopedia of Type Strains, Phase IV (KMG-IV): sequencing the most valuable type-strain genomes for metagenomic binning, comparative biology and taxonomic classification.</title>
        <authorList>
            <person name="Goeker M."/>
        </authorList>
    </citation>
    <scope>NUCLEOTIDE SEQUENCE [LARGE SCALE GENOMIC DNA]</scope>
    <source>
        <strain evidence="1 2">DSM 102814</strain>
    </source>
</reference>
<dbReference type="EMBL" id="JAVDQA010000005">
    <property type="protein sequence ID" value="MDR6301292.1"/>
    <property type="molecule type" value="Genomic_DNA"/>
</dbReference>
<dbReference type="RefSeq" id="WP_309728492.1">
    <property type="nucleotide sequence ID" value="NZ_JAVDQA010000005.1"/>
</dbReference>
<protein>
    <submittedName>
        <fullName evidence="1">Uncharacterized protein</fullName>
    </submittedName>
</protein>